<dbReference type="GO" id="GO:0000234">
    <property type="term" value="F:phosphoethanolamine N-methyltransferase activity"/>
    <property type="evidence" value="ECO:0007669"/>
    <property type="project" value="UniProtKB-EC"/>
</dbReference>
<accession>A0A9W7FX30</accession>
<dbReference type="Gene3D" id="3.40.50.150">
    <property type="entry name" value="Vaccinia Virus protein VP39"/>
    <property type="match status" value="1"/>
</dbReference>
<dbReference type="InterPro" id="IPR041698">
    <property type="entry name" value="Methyltransf_25"/>
</dbReference>
<keyword evidence="3" id="KW-0489">Methyltransferase</keyword>
<evidence type="ECO:0000256" key="4">
    <source>
        <dbReference type="ARBA" id="ARBA00022679"/>
    </source>
</evidence>
<evidence type="ECO:0000259" key="9">
    <source>
        <dbReference type="Pfam" id="PF13649"/>
    </source>
</evidence>
<evidence type="ECO:0000256" key="3">
    <source>
        <dbReference type="ARBA" id="ARBA00022603"/>
    </source>
</evidence>
<organism evidence="10 11">
    <name type="scientific">Triparma retinervis</name>
    <dbReference type="NCBI Taxonomy" id="2557542"/>
    <lineage>
        <taxon>Eukaryota</taxon>
        <taxon>Sar</taxon>
        <taxon>Stramenopiles</taxon>
        <taxon>Ochrophyta</taxon>
        <taxon>Bolidophyceae</taxon>
        <taxon>Parmales</taxon>
        <taxon>Triparmaceae</taxon>
        <taxon>Triparma</taxon>
    </lineage>
</organism>
<proteinExistence type="predicted"/>
<evidence type="ECO:0000313" key="10">
    <source>
        <dbReference type="EMBL" id="GMI20798.1"/>
    </source>
</evidence>
<evidence type="ECO:0000313" key="11">
    <source>
        <dbReference type="Proteomes" id="UP001165082"/>
    </source>
</evidence>
<dbReference type="SUPFAM" id="SSF53335">
    <property type="entry name" value="S-adenosyl-L-methionine-dependent methyltransferases"/>
    <property type="match status" value="1"/>
</dbReference>
<dbReference type="GO" id="GO:0032259">
    <property type="term" value="P:methylation"/>
    <property type="evidence" value="ECO:0007669"/>
    <property type="project" value="UniProtKB-KW"/>
</dbReference>
<protein>
    <recommendedName>
        <fullName evidence="5">phosphoethanolamine N-methyltransferase</fullName>
        <ecNumber evidence="5">2.1.1.103</ecNumber>
    </recommendedName>
</protein>
<evidence type="ECO:0000256" key="1">
    <source>
        <dbReference type="ARBA" id="ARBA00004969"/>
    </source>
</evidence>
<dbReference type="AlphaFoldDB" id="A0A9W7FX30"/>
<evidence type="ECO:0000256" key="2">
    <source>
        <dbReference type="ARBA" id="ARBA00005189"/>
    </source>
</evidence>
<dbReference type="Pfam" id="PF13649">
    <property type="entry name" value="Methyltransf_25"/>
    <property type="match status" value="1"/>
</dbReference>
<feature type="domain" description="Methyltransferase" evidence="9">
    <location>
        <begin position="73"/>
        <end position="134"/>
    </location>
</feature>
<comment type="pathway">
    <text evidence="1">Phospholipid metabolism; phosphatidylcholine biosynthesis.</text>
</comment>
<keyword evidence="4" id="KW-0808">Transferase</keyword>
<dbReference type="PANTHER" id="PTHR44307:SF2">
    <property type="entry name" value="PHOSPHOETHANOLAMINE METHYLTRANSFERASE ISOFORM X1"/>
    <property type="match status" value="1"/>
</dbReference>
<feature type="non-terminal residue" evidence="10">
    <location>
        <position position="136"/>
    </location>
</feature>
<comment type="catalytic activity">
    <reaction evidence="7">
        <text>phosphoethanolamine + S-adenosyl-L-methionine = N-methylethanolamine phosphate + S-adenosyl-L-homocysteine + H(+)</text>
        <dbReference type="Rhea" id="RHEA:20365"/>
        <dbReference type="ChEBI" id="CHEBI:15378"/>
        <dbReference type="ChEBI" id="CHEBI:57781"/>
        <dbReference type="ChEBI" id="CHEBI:57856"/>
        <dbReference type="ChEBI" id="CHEBI:58190"/>
        <dbReference type="ChEBI" id="CHEBI:59789"/>
        <dbReference type="EC" id="2.1.1.103"/>
    </reaction>
    <physiologicalReaction direction="left-to-right" evidence="7">
        <dbReference type="Rhea" id="RHEA:20366"/>
    </physiologicalReaction>
</comment>
<dbReference type="EMBL" id="BRXZ01008071">
    <property type="protein sequence ID" value="GMI20798.1"/>
    <property type="molecule type" value="Genomic_DNA"/>
</dbReference>
<evidence type="ECO:0000256" key="8">
    <source>
        <dbReference type="ARBA" id="ARBA00047841"/>
    </source>
</evidence>
<comment type="catalytic activity">
    <reaction evidence="6">
        <text>N,N-dimethylethanolamine phosphate + S-adenosyl-L-methionine = phosphocholine + S-adenosyl-L-homocysteine + H(+)</text>
        <dbReference type="Rhea" id="RHEA:25325"/>
        <dbReference type="ChEBI" id="CHEBI:15378"/>
        <dbReference type="ChEBI" id="CHEBI:57856"/>
        <dbReference type="ChEBI" id="CHEBI:58641"/>
        <dbReference type="ChEBI" id="CHEBI:59789"/>
        <dbReference type="ChEBI" id="CHEBI:295975"/>
        <dbReference type="EC" id="2.1.1.103"/>
    </reaction>
    <physiologicalReaction direction="left-to-right" evidence="6">
        <dbReference type="Rhea" id="RHEA:25326"/>
    </physiologicalReaction>
</comment>
<name>A0A9W7FX30_9STRA</name>
<dbReference type="InterPro" id="IPR029063">
    <property type="entry name" value="SAM-dependent_MTases_sf"/>
</dbReference>
<reference evidence="10" key="1">
    <citation type="submission" date="2022-07" db="EMBL/GenBank/DDBJ databases">
        <title>Genome analysis of Parmales, a sister group of diatoms, reveals the evolutionary specialization of diatoms from phago-mixotrophs to photoautotrophs.</title>
        <authorList>
            <person name="Ban H."/>
            <person name="Sato S."/>
            <person name="Yoshikawa S."/>
            <person name="Kazumasa Y."/>
            <person name="Nakamura Y."/>
            <person name="Ichinomiya M."/>
            <person name="Saitoh K."/>
            <person name="Sato N."/>
            <person name="Blanc-Mathieu R."/>
            <person name="Endo H."/>
            <person name="Kuwata A."/>
            <person name="Ogata H."/>
        </authorList>
    </citation>
    <scope>NUCLEOTIDE SEQUENCE</scope>
</reference>
<evidence type="ECO:0000256" key="5">
    <source>
        <dbReference type="ARBA" id="ARBA00035674"/>
    </source>
</evidence>
<evidence type="ECO:0000256" key="7">
    <source>
        <dbReference type="ARBA" id="ARBA00047622"/>
    </source>
</evidence>
<gene>
    <name evidence="10" type="ORF">TrRE_jg9951</name>
</gene>
<sequence length="136" mass="14860">MAHHTNLKKDSTEGAEKDMQKFLSSSQYDYSNIFMYERCFGQGFMSAGGLDTTAEYISMLNLKRSEGSPPLKVLDVGSGVCGSAFYLALTFGASVTALDLSTTTTSLAKRRVPPEISHLVTFELGDALDMEYEDCT</sequence>
<dbReference type="Proteomes" id="UP001165082">
    <property type="component" value="Unassembled WGS sequence"/>
</dbReference>
<dbReference type="PANTHER" id="PTHR44307">
    <property type="entry name" value="PHOSPHOETHANOLAMINE METHYLTRANSFERASE"/>
    <property type="match status" value="1"/>
</dbReference>
<evidence type="ECO:0000256" key="6">
    <source>
        <dbReference type="ARBA" id="ARBA00047619"/>
    </source>
</evidence>
<dbReference type="CDD" id="cd02440">
    <property type="entry name" value="AdoMet_MTases"/>
    <property type="match status" value="1"/>
</dbReference>
<comment type="caution">
    <text evidence="10">The sequence shown here is derived from an EMBL/GenBank/DDBJ whole genome shotgun (WGS) entry which is preliminary data.</text>
</comment>
<dbReference type="EC" id="2.1.1.103" evidence="5"/>
<comment type="pathway">
    <text evidence="2">Lipid metabolism.</text>
</comment>
<comment type="catalytic activity">
    <reaction evidence="8">
        <text>N-methylethanolamine phosphate + S-adenosyl-L-methionine = N,N-dimethylethanolamine phosphate + S-adenosyl-L-homocysteine + H(+)</text>
        <dbReference type="Rhea" id="RHEA:25321"/>
        <dbReference type="ChEBI" id="CHEBI:15378"/>
        <dbReference type="ChEBI" id="CHEBI:57781"/>
        <dbReference type="ChEBI" id="CHEBI:57856"/>
        <dbReference type="ChEBI" id="CHEBI:58641"/>
        <dbReference type="ChEBI" id="CHEBI:59789"/>
        <dbReference type="EC" id="2.1.1.103"/>
    </reaction>
    <physiologicalReaction direction="left-to-right" evidence="8">
        <dbReference type="Rhea" id="RHEA:25322"/>
    </physiologicalReaction>
</comment>
<keyword evidence="11" id="KW-1185">Reference proteome</keyword>
<dbReference type="OrthoDB" id="1672751at2759"/>